<protein>
    <recommendedName>
        <fullName evidence="6">DUF3592 domain-containing protein</fullName>
    </recommendedName>
</protein>
<dbReference type="Proteomes" id="UP000031526">
    <property type="component" value="Chromosome"/>
</dbReference>
<reference evidence="3 5" key="3">
    <citation type="submission" date="2017-09" db="EMBL/GenBank/DDBJ databases">
        <title>Streptomyces genome completion.</title>
        <authorList>
            <person name="Lee N."/>
            <person name="Cho B.-K."/>
        </authorList>
    </citation>
    <scope>NUCLEOTIDE SEQUENCE [LARGE SCALE GENOMIC DNA]</scope>
    <source>
        <strain evidence="3 5">ATCC 14899</strain>
    </source>
</reference>
<dbReference type="HOGENOM" id="CLU_1401785_0_0_11"/>
<keyword evidence="4" id="KW-1185">Reference proteome</keyword>
<dbReference type="OrthoDB" id="4229982at2"/>
<name>A0A0B5D723_9ACTN</name>
<proteinExistence type="predicted"/>
<evidence type="ECO:0000313" key="4">
    <source>
        <dbReference type="Proteomes" id="UP000031526"/>
    </source>
</evidence>
<dbReference type="RefSeq" id="WP_043437260.1">
    <property type="nucleotide sequence ID" value="NZ_CP009313.1"/>
</dbReference>
<sequence length="194" mass="20159">MRAAEKTKSLLDRVGLVLIFLTLGVLFAGIGAGGAAHFADGLKYSTRLSGTPGLLEISECVTSDTGKRRHTDCFGDFRSDDHRVKGVYVSISRSYKKGTVLPVQWDERYHCYAVGVAPTAGRLAAICACALAVMAGLALLCGSFAVAMPRSGSRIRAALWSPGLARTVVGLCKALGIGIAVFGAVGLAAALAMP</sequence>
<feature type="transmembrane region" description="Helical" evidence="1">
    <location>
        <begin position="168"/>
        <end position="193"/>
    </location>
</feature>
<evidence type="ECO:0000313" key="2">
    <source>
        <dbReference type="EMBL" id="AJE39043.1"/>
    </source>
</evidence>
<feature type="transmembrane region" description="Helical" evidence="1">
    <location>
        <begin position="123"/>
        <end position="147"/>
    </location>
</feature>
<keyword evidence="1" id="KW-1133">Transmembrane helix</keyword>
<organism evidence="2 4">
    <name type="scientific">Streptomyces nodosus</name>
    <dbReference type="NCBI Taxonomy" id="40318"/>
    <lineage>
        <taxon>Bacteria</taxon>
        <taxon>Bacillati</taxon>
        <taxon>Actinomycetota</taxon>
        <taxon>Actinomycetes</taxon>
        <taxon>Kitasatosporales</taxon>
        <taxon>Streptomycetaceae</taxon>
        <taxon>Streptomyces</taxon>
    </lineage>
</organism>
<dbReference type="EMBL" id="CP009313">
    <property type="protein sequence ID" value="AJE39043.1"/>
    <property type="molecule type" value="Genomic_DNA"/>
</dbReference>
<gene>
    <name evidence="3" type="ORF">CP978_02905</name>
    <name evidence="2" type="ORF">SNOD_02535</name>
</gene>
<reference evidence="4" key="1">
    <citation type="submission" date="2014-09" db="EMBL/GenBank/DDBJ databases">
        <title>Sequence of the Streptomyces nodosus genome.</title>
        <authorList>
            <person name="Sweeney P."/>
            <person name="Stephens N."/>
            <person name="Murphy C."/>
            <person name="Caffrey P."/>
        </authorList>
    </citation>
    <scope>NUCLEOTIDE SEQUENCE [LARGE SCALE GENOMIC DNA]</scope>
    <source>
        <strain evidence="4">ATCC 14899</strain>
    </source>
</reference>
<evidence type="ECO:0000313" key="5">
    <source>
        <dbReference type="Proteomes" id="UP000325763"/>
    </source>
</evidence>
<dbReference type="KEGG" id="snq:CP978_02905"/>
<accession>A0A0B5D723</accession>
<dbReference type="Proteomes" id="UP000325763">
    <property type="component" value="Chromosome"/>
</dbReference>
<evidence type="ECO:0000256" key="1">
    <source>
        <dbReference type="SAM" id="Phobius"/>
    </source>
</evidence>
<dbReference type="EMBL" id="CP023747">
    <property type="protein sequence ID" value="QEV37630.1"/>
    <property type="molecule type" value="Genomic_DNA"/>
</dbReference>
<keyword evidence="1" id="KW-0472">Membrane</keyword>
<evidence type="ECO:0000313" key="3">
    <source>
        <dbReference type="EMBL" id="QEV37630.1"/>
    </source>
</evidence>
<evidence type="ECO:0008006" key="6">
    <source>
        <dbReference type="Google" id="ProtNLM"/>
    </source>
</evidence>
<keyword evidence="1" id="KW-0812">Transmembrane</keyword>
<dbReference type="AlphaFoldDB" id="A0A0B5D723"/>
<reference evidence="2 4" key="2">
    <citation type="journal article" date="2016" name="Appl. Microbiol. Biotechnol.">
        <title>Exploiting the genome sequence of Streptomyces nodosus for enhanced antibiotic production.</title>
        <authorList>
            <person name="Sweeney P."/>
            <person name="Murphy C.D."/>
            <person name="Caffrey P."/>
        </authorList>
    </citation>
    <scope>NUCLEOTIDE SEQUENCE [LARGE SCALE GENOMIC DNA]</scope>
    <source>
        <strain evidence="2 4">ATCC 14899</strain>
    </source>
</reference>